<dbReference type="GO" id="GO:0004222">
    <property type="term" value="F:metalloendopeptidase activity"/>
    <property type="evidence" value="ECO:0007669"/>
    <property type="project" value="TreeGrafter"/>
</dbReference>
<evidence type="ECO:0000259" key="1">
    <source>
        <dbReference type="Pfam" id="PF01551"/>
    </source>
</evidence>
<proteinExistence type="predicted"/>
<dbReference type="InterPro" id="IPR016047">
    <property type="entry name" value="M23ase_b-sheet_dom"/>
</dbReference>
<dbReference type="STRING" id="319225.Plut_1646"/>
<sequence>MFVNKRPNVPRGHRRNLQAFQLRVPSFTDAALALFIICCVLFPSASLLHAETPAPGGLLTGTELMIEQMIRQMDGTEPAATGSGSTEPEGEGSPFLACIPNIRPVNGSVTSEFGYRKHPIYKSRMFHSGVDFSATEGSRVEATGNGTVMFSGYEKGYGQKVLINHGFGFMTAYAHLSKSLVRQGQKIRRGEVIALSGNTGISTGPHLHYEVYKDRVRVDPAAYFFDASNPDRFITIQQPSEDGPDSNS</sequence>
<dbReference type="CDD" id="cd12797">
    <property type="entry name" value="M23_peptidase"/>
    <property type="match status" value="1"/>
</dbReference>
<dbReference type="eggNOG" id="COG0739">
    <property type="taxonomic scope" value="Bacteria"/>
</dbReference>
<dbReference type="Pfam" id="PF01551">
    <property type="entry name" value="Peptidase_M23"/>
    <property type="match status" value="1"/>
</dbReference>
<gene>
    <name evidence="2" type="ordered locus">Plut_1646</name>
</gene>
<accession>Q3B2D1</accession>
<dbReference type="PANTHER" id="PTHR21666">
    <property type="entry name" value="PEPTIDASE-RELATED"/>
    <property type="match status" value="1"/>
</dbReference>
<dbReference type="EMBL" id="CP000096">
    <property type="protein sequence ID" value="ABB24500.1"/>
    <property type="molecule type" value="Genomic_DNA"/>
</dbReference>
<dbReference type="AlphaFoldDB" id="Q3B2D1"/>
<evidence type="ECO:0000313" key="3">
    <source>
        <dbReference type="Proteomes" id="UP000002709"/>
    </source>
</evidence>
<name>Q3B2D1_CHLL3</name>
<keyword evidence="3" id="KW-1185">Reference proteome</keyword>
<dbReference type="HOGENOM" id="CLU_1122993_0_0_10"/>
<dbReference type="InterPro" id="IPR011055">
    <property type="entry name" value="Dup_hybrid_motif"/>
</dbReference>
<dbReference type="SUPFAM" id="SSF51261">
    <property type="entry name" value="Duplicated hybrid motif"/>
    <property type="match status" value="1"/>
</dbReference>
<evidence type="ECO:0000313" key="2">
    <source>
        <dbReference type="EMBL" id="ABB24500.1"/>
    </source>
</evidence>
<feature type="domain" description="M23ase beta-sheet core" evidence="1">
    <location>
        <begin position="126"/>
        <end position="220"/>
    </location>
</feature>
<dbReference type="RefSeq" id="WP_011358372.1">
    <property type="nucleotide sequence ID" value="NC_007512.1"/>
</dbReference>
<dbReference type="OrthoDB" id="9810477at2"/>
<dbReference type="InterPro" id="IPR050570">
    <property type="entry name" value="Cell_wall_metabolism_enzyme"/>
</dbReference>
<organism evidence="2 3">
    <name type="scientific">Chlorobium luteolum (strain DSM 273 / BCRC 81028 / 2530)</name>
    <name type="common">Pelodictyon luteolum</name>
    <dbReference type="NCBI Taxonomy" id="319225"/>
    <lineage>
        <taxon>Bacteria</taxon>
        <taxon>Pseudomonadati</taxon>
        <taxon>Chlorobiota</taxon>
        <taxon>Chlorobiia</taxon>
        <taxon>Chlorobiales</taxon>
        <taxon>Chlorobiaceae</taxon>
        <taxon>Chlorobium/Pelodictyon group</taxon>
        <taxon>Pelodictyon</taxon>
    </lineage>
</organism>
<reference evidence="3" key="1">
    <citation type="submission" date="2005-08" db="EMBL/GenBank/DDBJ databases">
        <title>Complete sequence of Pelodictyon luteolum DSM 273.</title>
        <authorList>
            <consortium name="US DOE Joint Genome Institute"/>
            <person name="Copeland A."/>
            <person name="Lucas S."/>
            <person name="Lapidus A."/>
            <person name="Barry K."/>
            <person name="Detter J.C."/>
            <person name="Glavina T."/>
            <person name="Hammon N."/>
            <person name="Israni S."/>
            <person name="Pitluck S."/>
            <person name="Bryant D."/>
            <person name="Schmutz J."/>
            <person name="Larimer F."/>
            <person name="Land M."/>
            <person name="Kyrpides N."/>
            <person name="Ivanova N."/>
            <person name="Richardson P."/>
        </authorList>
    </citation>
    <scope>NUCLEOTIDE SEQUENCE [LARGE SCALE GENOMIC DNA]</scope>
    <source>
        <strain evidence="3">DSM 273 / BCRC 81028 / 2530</strain>
    </source>
</reference>
<dbReference type="KEGG" id="plt:Plut_1646"/>
<protein>
    <submittedName>
        <fullName evidence="2">Membrane proteins related to metalloendopeptidases-like protein</fullName>
    </submittedName>
</protein>
<dbReference type="FunFam" id="2.70.70.10:FF:000006">
    <property type="entry name" value="M23 family peptidase"/>
    <property type="match status" value="1"/>
</dbReference>
<dbReference type="PANTHER" id="PTHR21666:SF286">
    <property type="entry name" value="LIPOPROTEIN NLPD"/>
    <property type="match status" value="1"/>
</dbReference>
<dbReference type="Proteomes" id="UP000002709">
    <property type="component" value="Chromosome"/>
</dbReference>
<dbReference type="Gene3D" id="2.70.70.10">
    <property type="entry name" value="Glucose Permease (Domain IIA)"/>
    <property type="match status" value="1"/>
</dbReference>